<dbReference type="AlphaFoldDB" id="A0A1M5Z5F9"/>
<accession>A0A1M5Z5F9</accession>
<evidence type="ECO:0000313" key="2">
    <source>
        <dbReference type="EMBL" id="SHI19113.1"/>
    </source>
</evidence>
<feature type="transmembrane region" description="Helical" evidence="1">
    <location>
        <begin position="96"/>
        <end position="115"/>
    </location>
</feature>
<dbReference type="RefSeq" id="WP_067661883.1">
    <property type="nucleotide sequence ID" value="NZ_FQXG01000009.1"/>
</dbReference>
<evidence type="ECO:0000313" key="3">
    <source>
        <dbReference type="Proteomes" id="UP000184268"/>
    </source>
</evidence>
<name>A0A1M5Z5F9_9GAMM</name>
<feature type="transmembrane region" description="Helical" evidence="1">
    <location>
        <begin position="55"/>
        <end position="75"/>
    </location>
</feature>
<dbReference type="Pfam" id="PF11391">
    <property type="entry name" value="DUF2798"/>
    <property type="match status" value="2"/>
</dbReference>
<evidence type="ECO:0000256" key="1">
    <source>
        <dbReference type="SAM" id="Phobius"/>
    </source>
</evidence>
<protein>
    <recommendedName>
        <fullName evidence="4">DUF2798 domain-containing protein</fullName>
    </recommendedName>
</protein>
<keyword evidence="1" id="KW-0472">Membrane</keyword>
<sequence>MSAQLALPVEGVEPHKTPLYLKVLVVAAMMSLMGGTLTGVMTYVNLGYNAQFFSAWGSAFLVTALVMMPAGAIAMTGLTKLAAVALPKAGENRRNALVGLCMAVVMESLMAFTTATRNVGFADTAAFTDAWRSGFIAALPVGLMLMMIISLTIKPKLEAFLKS</sequence>
<dbReference type="EMBL" id="FQXG01000009">
    <property type="protein sequence ID" value="SHI19113.1"/>
    <property type="molecule type" value="Genomic_DNA"/>
</dbReference>
<dbReference type="Proteomes" id="UP000184268">
    <property type="component" value="Unassembled WGS sequence"/>
</dbReference>
<feature type="transmembrane region" description="Helical" evidence="1">
    <location>
        <begin position="135"/>
        <end position="153"/>
    </location>
</feature>
<organism evidence="2 3">
    <name type="scientific">Ferrimonas marina</name>
    <dbReference type="NCBI Taxonomy" id="299255"/>
    <lineage>
        <taxon>Bacteria</taxon>
        <taxon>Pseudomonadati</taxon>
        <taxon>Pseudomonadota</taxon>
        <taxon>Gammaproteobacteria</taxon>
        <taxon>Alteromonadales</taxon>
        <taxon>Ferrimonadaceae</taxon>
        <taxon>Ferrimonas</taxon>
    </lineage>
</organism>
<feature type="transmembrane region" description="Helical" evidence="1">
    <location>
        <begin position="20"/>
        <end position="43"/>
    </location>
</feature>
<evidence type="ECO:0008006" key="4">
    <source>
        <dbReference type="Google" id="ProtNLM"/>
    </source>
</evidence>
<keyword evidence="1" id="KW-0812">Transmembrane</keyword>
<keyword evidence="1" id="KW-1133">Transmembrane helix</keyword>
<dbReference type="OrthoDB" id="7871259at2"/>
<keyword evidence="3" id="KW-1185">Reference proteome</keyword>
<proteinExistence type="predicted"/>
<dbReference type="STRING" id="299255.SAMN02745129_4628"/>
<dbReference type="InterPro" id="IPR021529">
    <property type="entry name" value="DUF2798"/>
</dbReference>
<reference evidence="2 3" key="1">
    <citation type="submission" date="2016-11" db="EMBL/GenBank/DDBJ databases">
        <authorList>
            <person name="Jaros S."/>
            <person name="Januszkiewicz K."/>
            <person name="Wedrychowicz H."/>
        </authorList>
    </citation>
    <scope>NUCLEOTIDE SEQUENCE [LARGE SCALE GENOMIC DNA]</scope>
    <source>
        <strain evidence="2 3">DSM 16917</strain>
    </source>
</reference>
<gene>
    <name evidence="2" type="ORF">SAMN02745129_4628</name>
</gene>